<dbReference type="Proteomes" id="UP000037122">
    <property type="component" value="Unassembled WGS sequence"/>
</dbReference>
<dbReference type="VEuPathDB" id="FungiDB:CJI96_0001144"/>
<evidence type="ECO:0000256" key="4">
    <source>
        <dbReference type="ARBA" id="ARBA00023187"/>
    </source>
</evidence>
<dbReference type="PANTHER" id="PTHR47447">
    <property type="entry name" value="OS03G0856100 PROTEIN"/>
    <property type="match status" value="1"/>
</dbReference>
<sequence length="719" mass="81742">MFPARALARSARALLPPLVLRRIVASPAFIYPVNQSRFQSTTETAKPKFNRPPMNRKLKDISKQVQISAEAALPLELAEAIDILEEGASYLREVQKAEGIRDKQLYAAFQSSVALIMEKAALENANLGGRSEEDVLDMLIQYRLAHGANFLQLAKQVIKKEGTESYPAILQLWLKYFEYKKAAMDEMPSVYVDAELDVYKQKGYLWLAPRNLAYFAFVMSCVNGGVEPSAENALKLLGAEELPLVHYVKDTLRKLGANELMKQFPRFERAHASMKAEAMDPNGKYVVQQIERAVASVNASILETLYEDMVSASSRNDKAITEATLNRLMLGFIEVGRYDRVFDIFRSMLSGGIKKPSINTFDLVFKALGHPDRLKPMTEKERKEVGTTADATLKAMLASGQKMTARTLAYVVGCFANINNFERVDELMKEYSRFTTIDATKNNILIGLVMNNRVAEAEAKLQEYLSKDPSFVPYTYTMNSFFSYYTKKRNFEEAEKLLEFMRAKKIPEDVATITTAIDYYFKLITSRGQVPDIVFVLSKLTNKNFQFTQGTVNTIIDTLTRTGTNLEAARTVYKHFTAEQPRFKFSPAMSTTMIGAELSFGSVYNAETLFDFHINQIRNDARMWNLMIRGLLRHDVDLVVKYFNKFKQQKAFGVQPNYFTFYFMMTHFIRNGLKEKTQWALDELAKADLKDYGNQLPEMVNSLKNDFQVDPALAAKLKV</sequence>
<evidence type="ECO:0000256" key="7">
    <source>
        <dbReference type="ARBA" id="ARBA00044527"/>
    </source>
</evidence>
<evidence type="ECO:0000313" key="10">
    <source>
        <dbReference type="Proteomes" id="UP000037122"/>
    </source>
</evidence>
<evidence type="ECO:0000256" key="5">
    <source>
        <dbReference type="ARBA" id="ARBA00044493"/>
    </source>
</evidence>
<dbReference type="VEuPathDB" id="FungiDB:B9J08_000425"/>
<dbReference type="VEuPathDB" id="FungiDB:CJJ09_002393"/>
<dbReference type="VEuPathDB" id="FungiDB:CJI97_000425"/>
<dbReference type="GO" id="GO:0005739">
    <property type="term" value="C:mitochondrion"/>
    <property type="evidence" value="ECO:0007669"/>
    <property type="project" value="UniProtKB-SubCell"/>
</dbReference>
<feature type="repeat" description="PPR" evidence="8">
    <location>
        <begin position="321"/>
        <end position="355"/>
    </location>
</feature>
<keyword evidence="4" id="KW-0507">mRNA processing</keyword>
<dbReference type="EMBL" id="LGST01000066">
    <property type="protein sequence ID" value="KND95726.1"/>
    <property type="molecule type" value="Genomic_DNA"/>
</dbReference>
<gene>
    <name evidence="9" type="ORF">QG37_08055</name>
</gene>
<dbReference type="InterPro" id="IPR011990">
    <property type="entry name" value="TPR-like_helical_dom_sf"/>
</dbReference>
<dbReference type="PROSITE" id="PS51375">
    <property type="entry name" value="PPR"/>
    <property type="match status" value="1"/>
</dbReference>
<dbReference type="PANTHER" id="PTHR47447:SF17">
    <property type="entry name" value="OS12G0638900 PROTEIN"/>
    <property type="match status" value="1"/>
</dbReference>
<proteinExistence type="inferred from homology"/>
<organism evidence="9 10">
    <name type="scientific">Candidozyma auris</name>
    <name type="common">Yeast</name>
    <name type="synonym">Candida auris</name>
    <dbReference type="NCBI Taxonomy" id="498019"/>
    <lineage>
        <taxon>Eukaryota</taxon>
        <taxon>Fungi</taxon>
        <taxon>Dikarya</taxon>
        <taxon>Ascomycota</taxon>
        <taxon>Saccharomycotina</taxon>
        <taxon>Pichiomycetes</taxon>
        <taxon>Metschnikowiaceae</taxon>
        <taxon>Candidozyma</taxon>
    </lineage>
</organism>
<dbReference type="VEuPathDB" id="FungiDB:CJJ07_004175"/>
<accession>A0A0L0NNK1</accession>
<evidence type="ECO:0000256" key="8">
    <source>
        <dbReference type="PROSITE-ProRule" id="PRU00708"/>
    </source>
</evidence>
<comment type="subunit">
    <text evidence="6">Binds to mitochondrial small subunit 15S rRNA.</text>
</comment>
<keyword evidence="3" id="KW-0677">Repeat</keyword>
<evidence type="ECO:0000256" key="6">
    <source>
        <dbReference type="ARBA" id="ARBA00044511"/>
    </source>
</evidence>
<evidence type="ECO:0000313" key="9">
    <source>
        <dbReference type="EMBL" id="KND95726.1"/>
    </source>
</evidence>
<evidence type="ECO:0000256" key="3">
    <source>
        <dbReference type="ARBA" id="ARBA00022737"/>
    </source>
</evidence>
<name>A0A0L0NNK1_CANAR</name>
<protein>
    <recommendedName>
        <fullName evidence="7">Mitochondrial 15S rRNA processing factor CCM1</fullName>
    </recommendedName>
</protein>
<dbReference type="GO" id="GO:0008380">
    <property type="term" value="P:RNA splicing"/>
    <property type="evidence" value="ECO:0007669"/>
    <property type="project" value="UniProtKB-KW"/>
</dbReference>
<reference evidence="10" key="1">
    <citation type="journal article" date="2015" name="BMC Genomics">
        <title>Draft genome of a commonly misdiagnosed multidrug resistant pathogen Candida auris.</title>
        <authorList>
            <person name="Chatterjee S."/>
            <person name="Alampalli S.V."/>
            <person name="Nageshan R.K."/>
            <person name="Chettiar S.T."/>
            <person name="Joshi S."/>
            <person name="Tatu U.S."/>
        </authorList>
    </citation>
    <scope>NUCLEOTIDE SEQUENCE [LARGE SCALE GENOMIC DNA]</scope>
    <source>
        <strain evidence="10">6684</strain>
    </source>
</reference>
<dbReference type="NCBIfam" id="TIGR00756">
    <property type="entry name" value="PPR"/>
    <property type="match status" value="1"/>
</dbReference>
<evidence type="ECO:0000256" key="1">
    <source>
        <dbReference type="ARBA" id="ARBA00004173"/>
    </source>
</evidence>
<comment type="subcellular location">
    <subcellularLocation>
        <location evidence="1">Mitochondrion</location>
    </subcellularLocation>
</comment>
<dbReference type="Pfam" id="PF01535">
    <property type="entry name" value="PPR"/>
    <property type="match status" value="2"/>
</dbReference>
<dbReference type="Gene3D" id="1.25.40.10">
    <property type="entry name" value="Tetratricopeptide repeat domain"/>
    <property type="match status" value="2"/>
</dbReference>
<dbReference type="InterPro" id="IPR002885">
    <property type="entry name" value="PPR_rpt"/>
</dbReference>
<dbReference type="AlphaFoldDB" id="A0A0L0NNK1"/>
<comment type="caution">
    <text evidence="9">The sequence shown here is derived from an EMBL/GenBank/DDBJ whole genome shotgun (WGS) entry which is preliminary data.</text>
</comment>
<comment type="similarity">
    <text evidence="2">Belongs to the CCM1 family.</text>
</comment>
<evidence type="ECO:0000256" key="2">
    <source>
        <dbReference type="ARBA" id="ARBA00006192"/>
    </source>
</evidence>
<dbReference type="VEuPathDB" id="FungiDB:QG37_08055"/>
<keyword evidence="4" id="KW-0508">mRNA splicing</keyword>
<comment type="function">
    <text evidence="5">Regulates mitochondrial small subunit maturation by controlling 15S rRNA 5'-end processing. Localizes to the 5' precursor of the 15S rRNA in a position that is subsequently occupied by mS47 in the mature yeast mtSSU. Uses structure and sequence-specific RNA recognition, binding to a single-stranded region of the precursor and specifically recognizing bases -6 to -1. The exchange of Ccm1 for mS47 is coupled to the irreversible removal of precursor rRNA that is accompanied by conformational changes of the mitoribosomal proteins uS5m and mS26. These conformational changes signal completion of 5'-end rRNA processing through protection of the mature 5'-end of the 15S rRNA and stabilization of mS47. The removal of the 5' precursor together with the dissociation of Ccm1 may be catalyzed by the 5'-3' exoribonuclease Pet127. Involved in the specific removal of group I introns in mitochondrial encoded transcripts.</text>
</comment>